<dbReference type="Gene3D" id="1.20.1250.20">
    <property type="entry name" value="MFS general substrate transporter like domains"/>
    <property type="match status" value="1"/>
</dbReference>
<feature type="transmembrane region" description="Helical" evidence="6">
    <location>
        <begin position="332"/>
        <end position="350"/>
    </location>
</feature>
<dbReference type="InterPro" id="IPR036259">
    <property type="entry name" value="MFS_trans_sf"/>
</dbReference>
<keyword evidence="2 6" id="KW-0812">Transmembrane</keyword>
<keyword evidence="4 6" id="KW-0472">Membrane</keyword>
<evidence type="ECO:0000313" key="9">
    <source>
        <dbReference type="RefSeq" id="XP_033455502.1"/>
    </source>
</evidence>
<feature type="transmembrane region" description="Helical" evidence="6">
    <location>
        <begin position="217"/>
        <end position="237"/>
    </location>
</feature>
<comment type="subcellular location">
    <subcellularLocation>
        <location evidence="1">Membrane</location>
        <topology evidence="1">Multi-pass membrane protein</topology>
    </subcellularLocation>
</comment>
<dbReference type="PROSITE" id="PS50850">
    <property type="entry name" value="MFS"/>
    <property type="match status" value="1"/>
</dbReference>
<evidence type="ECO:0000256" key="4">
    <source>
        <dbReference type="ARBA" id="ARBA00023136"/>
    </source>
</evidence>
<sequence>MDISAQDREALPAEPQFWIPGTVQLLKKNSDGSGKLTEEIKLNPTPTTSPNDPLNWSPLRKYWHAALILFIVGLTAATSNDAGSAGDAIDAELGIDYSVQNTAAGVLFVAIGYWALLASPMPWLYGRRLQYILCLIFSLVGAIWFSKLQSSGDLIAGQLFVGASQSCAEALAQLSLSDLFFQHRRGTVLGLYILATSVGTFLGPLVGGFISVTDWRWVGWGAVIVSAVTLVVFYFGLEETTFNREIFLGRRLEGESNTNSHTSVPDGDEKPKGISSGSTTNVISESSHIANVPYTSVEDPPKSYRQRIALITRSPNTRGLGFKQYFMRIWHTLRIFAFPAVLFSGLQWGAQDAWLSFYITTQDTSYYDDPYNYGDEAVAIMNVPTLIGAVIGCIYGGWFSDIFVKWCARRRGGVSEAEDRLWLLLASAVINPAGLMLFGIGTANGLDWPATYVGLGFIGFGWGCSGDLALAYLMDVYPDMVLEGMVGVAVINNSLACIFTFVCSIWLDNSGTANTFIAIGVLSAFFQLLTIPMLIWGKDFRRWTLPGYTKFLYLRDGM</sequence>
<evidence type="ECO:0000256" key="6">
    <source>
        <dbReference type="SAM" id="Phobius"/>
    </source>
</evidence>
<reference evidence="9" key="2">
    <citation type="submission" date="2020-04" db="EMBL/GenBank/DDBJ databases">
        <authorList>
            <consortium name="NCBI Genome Project"/>
        </authorList>
    </citation>
    <scope>NUCLEOTIDE SEQUENCE</scope>
    <source>
        <strain evidence="9">CBS 342.82</strain>
    </source>
</reference>
<feature type="transmembrane region" description="Helical" evidence="6">
    <location>
        <begin position="452"/>
        <end position="473"/>
    </location>
</feature>
<accession>A0A6J3LRK7</accession>
<feature type="transmembrane region" description="Helical" evidence="6">
    <location>
        <begin position="485"/>
        <end position="507"/>
    </location>
</feature>
<organism evidence="9">
    <name type="scientific">Dissoconium aciculare CBS 342.82</name>
    <dbReference type="NCBI Taxonomy" id="1314786"/>
    <lineage>
        <taxon>Eukaryota</taxon>
        <taxon>Fungi</taxon>
        <taxon>Dikarya</taxon>
        <taxon>Ascomycota</taxon>
        <taxon>Pezizomycotina</taxon>
        <taxon>Dothideomycetes</taxon>
        <taxon>Dothideomycetidae</taxon>
        <taxon>Mycosphaerellales</taxon>
        <taxon>Dissoconiaceae</taxon>
        <taxon>Dissoconium</taxon>
    </lineage>
</organism>
<dbReference type="AlphaFoldDB" id="A0A6J3LRK7"/>
<feature type="transmembrane region" description="Helical" evidence="6">
    <location>
        <begin position="129"/>
        <end position="148"/>
    </location>
</feature>
<gene>
    <name evidence="9" type="ORF">K489DRAFT_384892</name>
</gene>
<dbReference type="InterPro" id="IPR020846">
    <property type="entry name" value="MFS_dom"/>
</dbReference>
<dbReference type="GeneID" id="54363763"/>
<feature type="transmembrane region" description="Helical" evidence="6">
    <location>
        <begin position="421"/>
        <end position="440"/>
    </location>
</feature>
<evidence type="ECO:0000256" key="2">
    <source>
        <dbReference type="ARBA" id="ARBA00022692"/>
    </source>
</evidence>
<feature type="region of interest" description="Disordered" evidence="5">
    <location>
        <begin position="255"/>
        <end position="280"/>
    </location>
</feature>
<dbReference type="GO" id="GO:0022857">
    <property type="term" value="F:transmembrane transporter activity"/>
    <property type="evidence" value="ECO:0007669"/>
    <property type="project" value="InterPro"/>
</dbReference>
<reference evidence="9" key="1">
    <citation type="submission" date="2020-01" db="EMBL/GenBank/DDBJ databases">
        <authorList>
            <consortium name="DOE Joint Genome Institute"/>
            <person name="Haridas S."/>
            <person name="Albert R."/>
            <person name="Binder M."/>
            <person name="Bloem J."/>
            <person name="Labutti K."/>
            <person name="Salamov A."/>
            <person name="Andreopoulos B."/>
            <person name="Baker S.E."/>
            <person name="Barry K."/>
            <person name="Bills G."/>
            <person name="Bluhm B.H."/>
            <person name="Cannon C."/>
            <person name="Castanera R."/>
            <person name="Culley D.E."/>
            <person name="Daum C."/>
            <person name="Ezra D."/>
            <person name="Gonzalez J.B."/>
            <person name="Henrissat B."/>
            <person name="Kuo A."/>
            <person name="Liang C."/>
            <person name="Lipzen A."/>
            <person name="Lutzoni F."/>
            <person name="Magnuson J."/>
            <person name="Mondo S."/>
            <person name="Nolan M."/>
            <person name="Ohm R."/>
            <person name="Pangilinan J."/>
            <person name="Park H.-J."/>
            <person name="Ramirez L."/>
            <person name="Alfaro M."/>
            <person name="Sun H."/>
            <person name="Tritt A."/>
            <person name="Yoshinaga Y."/>
            <person name="Zwiers L.-H."/>
            <person name="Turgeon B.G."/>
            <person name="Goodwin S.B."/>
            <person name="Spatafora J.W."/>
            <person name="Crous P.W."/>
            <person name="Grigoriev I.V."/>
        </authorList>
    </citation>
    <scope>NUCLEOTIDE SEQUENCE</scope>
    <source>
        <strain evidence="9">CBS 342.82</strain>
    </source>
</reference>
<evidence type="ECO:0000256" key="5">
    <source>
        <dbReference type="SAM" id="MobiDB-lite"/>
    </source>
</evidence>
<evidence type="ECO:0000313" key="8">
    <source>
        <dbReference type="Proteomes" id="UP000504637"/>
    </source>
</evidence>
<feature type="domain" description="Major facilitator superfamily (MFS) profile" evidence="7">
    <location>
        <begin position="61"/>
        <end position="538"/>
    </location>
</feature>
<proteinExistence type="predicted"/>
<dbReference type="RefSeq" id="XP_033455502.1">
    <property type="nucleotide sequence ID" value="XM_033605963.1"/>
</dbReference>
<feature type="transmembrane region" description="Helical" evidence="6">
    <location>
        <begin position="99"/>
        <end position="117"/>
    </location>
</feature>
<dbReference type="PANTHER" id="PTHR23502">
    <property type="entry name" value="MAJOR FACILITATOR SUPERFAMILY"/>
    <property type="match status" value="1"/>
</dbReference>
<keyword evidence="8" id="KW-1185">Reference proteome</keyword>
<evidence type="ECO:0000259" key="7">
    <source>
        <dbReference type="PROSITE" id="PS50850"/>
    </source>
</evidence>
<dbReference type="FunFam" id="1.20.1250.20:FF:000224">
    <property type="entry name" value="MFS transporter, putative"/>
    <property type="match status" value="1"/>
</dbReference>
<dbReference type="Proteomes" id="UP000504637">
    <property type="component" value="Unplaced"/>
</dbReference>
<dbReference type="PANTHER" id="PTHR23502:SF34">
    <property type="entry name" value="PROTEIN HOL1"/>
    <property type="match status" value="1"/>
</dbReference>
<dbReference type="SUPFAM" id="SSF103473">
    <property type="entry name" value="MFS general substrate transporter"/>
    <property type="match status" value="1"/>
</dbReference>
<evidence type="ECO:0000256" key="3">
    <source>
        <dbReference type="ARBA" id="ARBA00022989"/>
    </source>
</evidence>
<dbReference type="GO" id="GO:0000324">
    <property type="term" value="C:fungal-type vacuole"/>
    <property type="evidence" value="ECO:0007669"/>
    <property type="project" value="TreeGrafter"/>
</dbReference>
<feature type="transmembrane region" description="Helical" evidence="6">
    <location>
        <begin position="188"/>
        <end position="211"/>
    </location>
</feature>
<dbReference type="InterPro" id="IPR011701">
    <property type="entry name" value="MFS"/>
</dbReference>
<name>A0A6J3LRK7_9PEZI</name>
<dbReference type="GO" id="GO:0005886">
    <property type="term" value="C:plasma membrane"/>
    <property type="evidence" value="ECO:0007669"/>
    <property type="project" value="TreeGrafter"/>
</dbReference>
<keyword evidence="3 6" id="KW-1133">Transmembrane helix</keyword>
<feature type="transmembrane region" description="Helical" evidence="6">
    <location>
        <begin position="377"/>
        <end position="400"/>
    </location>
</feature>
<dbReference type="Pfam" id="PF07690">
    <property type="entry name" value="MFS_1"/>
    <property type="match status" value="1"/>
</dbReference>
<protein>
    <submittedName>
        <fullName evidence="9">MFS general substrate transporter</fullName>
    </submittedName>
</protein>
<dbReference type="OrthoDB" id="5215911at2759"/>
<reference evidence="9" key="3">
    <citation type="submission" date="2025-08" db="UniProtKB">
        <authorList>
            <consortium name="RefSeq"/>
        </authorList>
    </citation>
    <scope>IDENTIFICATION</scope>
    <source>
        <strain evidence="9">CBS 342.82</strain>
    </source>
</reference>
<evidence type="ECO:0000256" key="1">
    <source>
        <dbReference type="ARBA" id="ARBA00004141"/>
    </source>
</evidence>
<feature type="transmembrane region" description="Helical" evidence="6">
    <location>
        <begin position="513"/>
        <end position="536"/>
    </location>
</feature>